<reference evidence="2 3" key="1">
    <citation type="submission" date="2024-04" db="EMBL/GenBank/DDBJ databases">
        <authorList>
            <consortium name="Genoscope - CEA"/>
            <person name="William W."/>
        </authorList>
    </citation>
    <scope>NUCLEOTIDE SEQUENCE [LARGE SCALE GENOMIC DNA]</scope>
</reference>
<dbReference type="AlphaFoldDB" id="A0AAV2HIB0"/>
<evidence type="ECO:0000313" key="2">
    <source>
        <dbReference type="EMBL" id="CAL1533750.1"/>
    </source>
</evidence>
<organism evidence="2 3">
    <name type="scientific">Lymnaea stagnalis</name>
    <name type="common">Great pond snail</name>
    <name type="synonym">Helix stagnalis</name>
    <dbReference type="NCBI Taxonomy" id="6523"/>
    <lineage>
        <taxon>Eukaryota</taxon>
        <taxon>Metazoa</taxon>
        <taxon>Spiralia</taxon>
        <taxon>Lophotrochozoa</taxon>
        <taxon>Mollusca</taxon>
        <taxon>Gastropoda</taxon>
        <taxon>Heterobranchia</taxon>
        <taxon>Euthyneura</taxon>
        <taxon>Panpulmonata</taxon>
        <taxon>Hygrophila</taxon>
        <taxon>Lymnaeoidea</taxon>
        <taxon>Lymnaeidae</taxon>
        <taxon>Lymnaea</taxon>
    </lineage>
</organism>
<accession>A0AAV2HIB0</accession>
<dbReference type="EMBL" id="CAXITT010000151">
    <property type="protein sequence ID" value="CAL1533750.1"/>
    <property type="molecule type" value="Genomic_DNA"/>
</dbReference>
<gene>
    <name evidence="2" type="ORF">GSLYS_00007710001</name>
</gene>
<evidence type="ECO:0000256" key="1">
    <source>
        <dbReference type="SAM" id="SignalP"/>
    </source>
</evidence>
<proteinExistence type="predicted"/>
<keyword evidence="1" id="KW-0732">Signal</keyword>
<comment type="caution">
    <text evidence="2">The sequence shown here is derived from an EMBL/GenBank/DDBJ whole genome shotgun (WGS) entry which is preliminary data.</text>
</comment>
<keyword evidence="3" id="KW-1185">Reference proteome</keyword>
<feature type="non-terminal residue" evidence="2">
    <location>
        <position position="177"/>
    </location>
</feature>
<sequence>MSFLAINTILFITLLRSVGCVGTIQFEVNGYNITFDPDTFSKFFICLHVTTYECIVTFAQNSTNKNELIVSNTTVRHDESQHINGSLYFKCPAPTPFATQNIFCTRYISDASPKELLDPSTCNLITYRINNSTVYTFGIIFYNVSHNFKYSITHTLCMKIQPCFSNGFNTSSQVDQT</sequence>
<dbReference type="Proteomes" id="UP001497497">
    <property type="component" value="Unassembled WGS sequence"/>
</dbReference>
<feature type="signal peptide" evidence="1">
    <location>
        <begin position="1"/>
        <end position="20"/>
    </location>
</feature>
<protein>
    <submittedName>
        <fullName evidence="2">Uncharacterized protein</fullName>
    </submittedName>
</protein>
<name>A0AAV2HIB0_LYMST</name>
<evidence type="ECO:0000313" key="3">
    <source>
        <dbReference type="Proteomes" id="UP001497497"/>
    </source>
</evidence>
<feature type="chain" id="PRO_5043561915" evidence="1">
    <location>
        <begin position="21"/>
        <end position="177"/>
    </location>
</feature>